<dbReference type="GO" id="GO:0005875">
    <property type="term" value="C:microtubule associated complex"/>
    <property type="evidence" value="ECO:0007669"/>
    <property type="project" value="TreeGrafter"/>
</dbReference>
<dbReference type="AlphaFoldDB" id="A0A9N9T7U2"/>
<evidence type="ECO:0000256" key="2">
    <source>
        <dbReference type="ARBA" id="ARBA00022490"/>
    </source>
</evidence>
<evidence type="ECO:0000256" key="7">
    <source>
        <dbReference type="ARBA" id="ARBA00022840"/>
    </source>
</evidence>
<dbReference type="OrthoDB" id="3176171at2759"/>
<feature type="domain" description="THAP-type" evidence="13">
    <location>
        <begin position="6"/>
        <end position="91"/>
    </location>
</feature>
<evidence type="ECO:0000256" key="4">
    <source>
        <dbReference type="ARBA" id="ARBA00022741"/>
    </source>
</evidence>
<keyword evidence="4" id="KW-0547">Nucleotide-binding</keyword>
<comment type="subcellular location">
    <subcellularLocation>
        <location evidence="1">Cytoplasm</location>
    </subcellularLocation>
</comment>
<dbReference type="GO" id="GO:0003777">
    <property type="term" value="F:microtubule motor activity"/>
    <property type="evidence" value="ECO:0007669"/>
    <property type="project" value="InterPro"/>
</dbReference>
<feature type="coiled-coil region" evidence="10">
    <location>
        <begin position="321"/>
        <end position="354"/>
    </location>
</feature>
<evidence type="ECO:0000256" key="3">
    <source>
        <dbReference type="ARBA" id="ARBA00022723"/>
    </source>
</evidence>
<dbReference type="GO" id="GO:0005524">
    <property type="term" value="F:ATP binding"/>
    <property type="evidence" value="ECO:0007669"/>
    <property type="project" value="UniProtKB-KW"/>
</dbReference>
<keyword evidence="3" id="KW-0479">Metal-binding</keyword>
<keyword evidence="2" id="KW-0963">Cytoplasm</keyword>
<evidence type="ECO:0000313" key="15">
    <source>
        <dbReference type="Proteomes" id="UP001153709"/>
    </source>
</evidence>
<dbReference type="SUPFAM" id="SSF57716">
    <property type="entry name" value="Glucocorticoid receptor-like (DNA-binding domain)"/>
    <property type="match status" value="1"/>
</dbReference>
<evidence type="ECO:0000256" key="6">
    <source>
        <dbReference type="ARBA" id="ARBA00022833"/>
    </source>
</evidence>
<dbReference type="GO" id="GO:0003677">
    <property type="term" value="F:DNA binding"/>
    <property type="evidence" value="ECO:0007669"/>
    <property type="project" value="UniProtKB-KW"/>
</dbReference>
<dbReference type="GO" id="GO:0051231">
    <property type="term" value="P:spindle elongation"/>
    <property type="evidence" value="ECO:0007669"/>
    <property type="project" value="TreeGrafter"/>
</dbReference>
<feature type="coiled-coil region" evidence="10">
    <location>
        <begin position="518"/>
        <end position="545"/>
    </location>
</feature>
<gene>
    <name evidence="14" type="ORF">DIABBA_LOCUS10368</name>
</gene>
<reference evidence="14" key="1">
    <citation type="submission" date="2022-01" db="EMBL/GenBank/DDBJ databases">
        <authorList>
            <person name="King R."/>
        </authorList>
    </citation>
    <scope>NUCLEOTIDE SEQUENCE</scope>
</reference>
<feature type="region of interest" description="Disordered" evidence="11">
    <location>
        <begin position="671"/>
        <end position="703"/>
    </location>
</feature>
<feature type="domain" description="THAP-type" evidence="12">
    <location>
        <begin position="24"/>
        <end position="90"/>
    </location>
</feature>
<organism evidence="14 15">
    <name type="scientific">Diabrotica balteata</name>
    <name type="common">Banded cucumber beetle</name>
    <dbReference type="NCBI Taxonomy" id="107213"/>
    <lineage>
        <taxon>Eukaryota</taxon>
        <taxon>Metazoa</taxon>
        <taxon>Ecdysozoa</taxon>
        <taxon>Arthropoda</taxon>
        <taxon>Hexapoda</taxon>
        <taxon>Insecta</taxon>
        <taxon>Pterygota</taxon>
        <taxon>Neoptera</taxon>
        <taxon>Endopterygota</taxon>
        <taxon>Coleoptera</taxon>
        <taxon>Polyphaga</taxon>
        <taxon>Cucujiformia</taxon>
        <taxon>Chrysomeloidea</taxon>
        <taxon>Chrysomelidae</taxon>
        <taxon>Galerucinae</taxon>
        <taxon>Diabroticina</taxon>
        <taxon>Diabroticites</taxon>
        <taxon>Diabrotica</taxon>
    </lineage>
</organism>
<dbReference type="PANTHER" id="PTHR47969">
    <property type="entry name" value="CHROMOSOME-ASSOCIATED KINESIN KIF4A-RELATED"/>
    <property type="match status" value="1"/>
</dbReference>
<dbReference type="InterPro" id="IPR027640">
    <property type="entry name" value="Kinesin-like_fam"/>
</dbReference>
<protein>
    <recommendedName>
        <fullName evidence="12 13">THAP-type domain-containing protein</fullName>
    </recommendedName>
</protein>
<keyword evidence="7" id="KW-0067">ATP-binding</keyword>
<keyword evidence="5" id="KW-0863">Zinc-finger</keyword>
<dbReference type="InterPro" id="IPR006612">
    <property type="entry name" value="THAP_Znf"/>
</dbReference>
<evidence type="ECO:0000256" key="1">
    <source>
        <dbReference type="ARBA" id="ARBA00004496"/>
    </source>
</evidence>
<keyword evidence="8 10" id="KW-0175">Coiled coil</keyword>
<evidence type="ECO:0000313" key="14">
    <source>
        <dbReference type="EMBL" id="CAG9837383.1"/>
    </source>
</evidence>
<keyword evidence="15" id="KW-1185">Reference proteome</keyword>
<dbReference type="EMBL" id="OU898282">
    <property type="protein sequence ID" value="CAG9837383.1"/>
    <property type="molecule type" value="Genomic_DNA"/>
</dbReference>
<dbReference type="GO" id="GO:0007018">
    <property type="term" value="P:microtubule-based movement"/>
    <property type="evidence" value="ECO:0007669"/>
    <property type="project" value="InterPro"/>
</dbReference>
<feature type="compositionally biased region" description="Basic and acidic residues" evidence="11">
    <location>
        <begin position="679"/>
        <end position="695"/>
    </location>
</feature>
<evidence type="ECO:0000259" key="13">
    <source>
        <dbReference type="SMART" id="SM00980"/>
    </source>
</evidence>
<name>A0A9N9T7U2_DIABA</name>
<keyword evidence="9" id="KW-0238">DNA-binding</keyword>
<evidence type="ECO:0000256" key="8">
    <source>
        <dbReference type="ARBA" id="ARBA00023054"/>
    </source>
</evidence>
<dbReference type="SMART" id="SM00692">
    <property type="entry name" value="DM3"/>
    <property type="match status" value="1"/>
</dbReference>
<evidence type="ECO:0000259" key="12">
    <source>
        <dbReference type="SMART" id="SM00692"/>
    </source>
</evidence>
<dbReference type="Pfam" id="PF05485">
    <property type="entry name" value="THAP"/>
    <property type="match status" value="1"/>
</dbReference>
<feature type="coiled-coil region" evidence="10">
    <location>
        <begin position="195"/>
        <end position="292"/>
    </location>
</feature>
<evidence type="ECO:0000256" key="10">
    <source>
        <dbReference type="SAM" id="Coils"/>
    </source>
</evidence>
<evidence type="ECO:0000256" key="11">
    <source>
        <dbReference type="SAM" id="MobiDB-lite"/>
    </source>
</evidence>
<dbReference type="SMART" id="SM00980">
    <property type="entry name" value="THAP"/>
    <property type="match status" value="1"/>
</dbReference>
<dbReference type="Proteomes" id="UP001153709">
    <property type="component" value="Chromosome 7"/>
</dbReference>
<dbReference type="PANTHER" id="PTHR47969:SF15">
    <property type="entry name" value="CHROMOSOME-ASSOCIATED KINESIN KIF4A-RELATED"/>
    <property type="match status" value="1"/>
</dbReference>
<evidence type="ECO:0000256" key="9">
    <source>
        <dbReference type="ARBA" id="ARBA00023125"/>
    </source>
</evidence>
<feature type="coiled-coil region" evidence="10">
    <location>
        <begin position="574"/>
        <end position="608"/>
    </location>
</feature>
<dbReference type="GO" id="GO:0007052">
    <property type="term" value="P:mitotic spindle organization"/>
    <property type="evidence" value="ECO:0007669"/>
    <property type="project" value="TreeGrafter"/>
</dbReference>
<dbReference type="GO" id="GO:0005737">
    <property type="term" value="C:cytoplasm"/>
    <property type="evidence" value="ECO:0007669"/>
    <property type="project" value="UniProtKB-SubCell"/>
</dbReference>
<proteinExistence type="predicted"/>
<evidence type="ECO:0000256" key="5">
    <source>
        <dbReference type="ARBA" id="ARBA00022771"/>
    </source>
</evidence>
<dbReference type="GO" id="GO:0008270">
    <property type="term" value="F:zinc ion binding"/>
    <property type="evidence" value="ECO:0007669"/>
    <property type="project" value="UniProtKB-KW"/>
</dbReference>
<accession>A0A9N9T7U2</accession>
<keyword evidence="6" id="KW-0862">Zinc</keyword>
<sequence length="703" mass="81557">MGMSHTICAAKNCNNKAYNCDASFFSFPKDKARALVWLIQSGREDLKHKIGKLDSYKLCSYHFENKSFRNYLKNRLHHHAIPRIFPSLEGPSIDESQNEHNYAKSSVYVLSDPIVWTQELDSIKKGKIDFETKQRDLSLQLTTALFNNTDSNGKIINLQNATNVLTKKLVRLKEICDATLKSYSRGLETNNHDVIKENLATLDQIKEQLAQINSDQKQTDTEIANLEHNMKDFAEDGNKQSELTEIEEQLNIKENLVQELISANYVVDYQAIAENEAKIAQLEQKKLELQHVLKNIVKPGKWSEQRRKRVQDLDHQLFVLKKKVQDQNQLIKKKAKDEERLKVLNKEILELTQTKVKLAMGEGEIARMKVIHSKQQNVFKRRVEEAEAVNRRLKLALSGKQQAQESKNTGKAERIELWLKQEFDLYETLLEAETTLNVLLEDQATVQHQLDEMRNNSDGNPTDYKSIEDDLVLRSVQIQNLQQHLLDYNEDTEAKTRIDKFQTMAEAKYGINFLFGKAAEILKEKVSLQMKLTELQEHYSETQEKHQTQGEEAPQMQQDYEKNIASFMIEISGNKDSFAKEESLQNQIEEVEIKTEELREQLEDVFTQEQLQTQGEEAEQIPEEYEEKITVLFTQISESEDSVAEEEAPHNQIEEVEIKIEELGEELQDVFSENSSVKRSVDDDFKRCSNEDHNPPRKRKRKD</sequence>
<dbReference type="Pfam" id="PF25764">
    <property type="entry name" value="KIF21A_4th"/>
    <property type="match status" value="1"/>
</dbReference>